<dbReference type="AlphaFoldDB" id="A0A8K0KRI4"/>
<evidence type="ECO:0000313" key="4">
    <source>
        <dbReference type="Proteomes" id="UP000792457"/>
    </source>
</evidence>
<dbReference type="Pfam" id="PF02803">
    <property type="entry name" value="Thiolase_C"/>
    <property type="match status" value="1"/>
</dbReference>
<evidence type="ECO:0000259" key="2">
    <source>
        <dbReference type="Pfam" id="PF02803"/>
    </source>
</evidence>
<dbReference type="GO" id="GO:0016747">
    <property type="term" value="F:acyltransferase activity, transferring groups other than amino-acyl groups"/>
    <property type="evidence" value="ECO:0007669"/>
    <property type="project" value="InterPro"/>
</dbReference>
<accession>A0A8K0KRI4</accession>
<dbReference type="SUPFAM" id="SSF53901">
    <property type="entry name" value="Thiolase-like"/>
    <property type="match status" value="1"/>
</dbReference>
<sequence length="131" mass="14576">MSGARITLHLVHALKHGQFGVAAICNGGGGASSILIEKLGSVGADVPILTLFTKYPCPLCDKLKAELRVFQSQFELVEVDIEADGNEKWRKLYRNEIPVLFLDEQFLCKHQLDSSLLEMRLQKIAKAHNET</sequence>
<reference evidence="3" key="1">
    <citation type="submission" date="2013-04" db="EMBL/GenBank/DDBJ databases">
        <authorList>
            <person name="Qu J."/>
            <person name="Murali S.C."/>
            <person name="Bandaranaike D."/>
            <person name="Bellair M."/>
            <person name="Blankenburg K."/>
            <person name="Chao H."/>
            <person name="Dinh H."/>
            <person name="Doddapaneni H."/>
            <person name="Downs B."/>
            <person name="Dugan-Rocha S."/>
            <person name="Elkadiri S."/>
            <person name="Gnanaolivu R.D."/>
            <person name="Hernandez B."/>
            <person name="Javaid M."/>
            <person name="Jayaseelan J.C."/>
            <person name="Lee S."/>
            <person name="Li M."/>
            <person name="Ming W."/>
            <person name="Munidasa M."/>
            <person name="Muniz J."/>
            <person name="Nguyen L."/>
            <person name="Ongeri F."/>
            <person name="Osuji N."/>
            <person name="Pu L.-L."/>
            <person name="Puazo M."/>
            <person name="Qu C."/>
            <person name="Quiroz J."/>
            <person name="Raj R."/>
            <person name="Weissenberger G."/>
            <person name="Xin Y."/>
            <person name="Zou X."/>
            <person name="Han Y."/>
            <person name="Richards S."/>
            <person name="Worley K."/>
            <person name="Muzny D."/>
            <person name="Gibbs R."/>
        </authorList>
    </citation>
    <scope>NUCLEOTIDE SEQUENCE</scope>
    <source>
        <strain evidence="3">Sampled in the wild</strain>
    </source>
</reference>
<dbReference type="PANTHER" id="PTHR33558">
    <property type="entry name" value="GLUTAREDOXIN-LIKE PROTEIN C5ORF63 HOMOLOG"/>
    <property type="match status" value="1"/>
</dbReference>
<proteinExistence type="inferred from homology"/>
<dbReference type="InterPro" id="IPR008554">
    <property type="entry name" value="Glutaredoxin-like"/>
</dbReference>
<name>A0A8K0KRI4_LADFU</name>
<reference evidence="3" key="2">
    <citation type="submission" date="2017-10" db="EMBL/GenBank/DDBJ databases">
        <title>Ladona fulva Genome sequencing and assembly.</title>
        <authorList>
            <person name="Murali S."/>
            <person name="Richards S."/>
            <person name="Bandaranaike D."/>
            <person name="Bellair M."/>
            <person name="Blankenburg K."/>
            <person name="Chao H."/>
            <person name="Dinh H."/>
            <person name="Doddapaneni H."/>
            <person name="Dugan-Rocha S."/>
            <person name="Elkadiri S."/>
            <person name="Gnanaolivu R."/>
            <person name="Hernandez B."/>
            <person name="Skinner E."/>
            <person name="Javaid M."/>
            <person name="Lee S."/>
            <person name="Li M."/>
            <person name="Ming W."/>
            <person name="Munidasa M."/>
            <person name="Muniz J."/>
            <person name="Nguyen L."/>
            <person name="Hughes D."/>
            <person name="Osuji N."/>
            <person name="Pu L.-L."/>
            <person name="Puazo M."/>
            <person name="Qu C."/>
            <person name="Quiroz J."/>
            <person name="Raj R."/>
            <person name="Weissenberger G."/>
            <person name="Xin Y."/>
            <person name="Zou X."/>
            <person name="Han Y."/>
            <person name="Worley K."/>
            <person name="Muzny D."/>
            <person name="Gibbs R."/>
        </authorList>
    </citation>
    <scope>NUCLEOTIDE SEQUENCE</scope>
    <source>
        <strain evidence="3">Sampled in the wild</strain>
    </source>
</reference>
<dbReference type="OrthoDB" id="429967at2759"/>
<dbReference type="CDD" id="cd00570">
    <property type="entry name" value="GST_N_family"/>
    <property type="match status" value="1"/>
</dbReference>
<keyword evidence="1" id="KW-0249">Electron transport</keyword>
<organism evidence="3 4">
    <name type="scientific">Ladona fulva</name>
    <name type="common">Scarce chaser dragonfly</name>
    <name type="synonym">Libellula fulva</name>
    <dbReference type="NCBI Taxonomy" id="123851"/>
    <lineage>
        <taxon>Eukaryota</taxon>
        <taxon>Metazoa</taxon>
        <taxon>Ecdysozoa</taxon>
        <taxon>Arthropoda</taxon>
        <taxon>Hexapoda</taxon>
        <taxon>Insecta</taxon>
        <taxon>Pterygota</taxon>
        <taxon>Palaeoptera</taxon>
        <taxon>Odonata</taxon>
        <taxon>Epiprocta</taxon>
        <taxon>Anisoptera</taxon>
        <taxon>Libelluloidea</taxon>
        <taxon>Libellulidae</taxon>
        <taxon>Ladona</taxon>
    </lineage>
</organism>
<dbReference type="InterPro" id="IPR052565">
    <property type="entry name" value="Glutaredoxin-like_YDR286C"/>
</dbReference>
<feature type="domain" description="Thiolase C-terminal" evidence="2">
    <location>
        <begin position="1"/>
        <end position="38"/>
    </location>
</feature>
<comment type="similarity">
    <text evidence="1">Belongs to the glutaredoxin family.</text>
</comment>
<dbReference type="InterPro" id="IPR020610">
    <property type="entry name" value="Thiolase_AS"/>
</dbReference>
<gene>
    <name evidence="3" type="ORF">J437_LFUL017233</name>
</gene>
<keyword evidence="1" id="KW-0813">Transport</keyword>
<dbReference type="Gene3D" id="3.40.30.10">
    <property type="entry name" value="Glutaredoxin"/>
    <property type="match status" value="1"/>
</dbReference>
<evidence type="ECO:0000313" key="3">
    <source>
        <dbReference type="EMBL" id="KAG8239680.1"/>
    </source>
</evidence>
<dbReference type="SUPFAM" id="SSF52833">
    <property type="entry name" value="Thioredoxin-like"/>
    <property type="match status" value="1"/>
</dbReference>
<comment type="caution">
    <text evidence="3">The sequence shown here is derived from an EMBL/GenBank/DDBJ whole genome shotgun (WGS) entry which is preliminary data.</text>
</comment>
<dbReference type="EMBL" id="KZ309802">
    <property type="protein sequence ID" value="KAG8239680.1"/>
    <property type="molecule type" value="Genomic_DNA"/>
</dbReference>
<dbReference type="PANTHER" id="PTHR33558:SF1">
    <property type="entry name" value="GLUTAREDOXIN-LIKE PROTEIN C5ORF63 HOMOLOG"/>
    <property type="match status" value="1"/>
</dbReference>
<dbReference type="PROSITE" id="PS00099">
    <property type="entry name" value="THIOLASE_3"/>
    <property type="match status" value="1"/>
</dbReference>
<dbReference type="InterPro" id="IPR016039">
    <property type="entry name" value="Thiolase-like"/>
</dbReference>
<dbReference type="InterPro" id="IPR036249">
    <property type="entry name" value="Thioredoxin-like_sf"/>
</dbReference>
<evidence type="ECO:0000256" key="1">
    <source>
        <dbReference type="RuleBase" id="RU363082"/>
    </source>
</evidence>
<protein>
    <recommendedName>
        <fullName evidence="1">Glutaredoxin-like protein</fullName>
    </recommendedName>
</protein>
<dbReference type="Pfam" id="PF05768">
    <property type="entry name" value="Glrx-like"/>
    <property type="match status" value="1"/>
</dbReference>
<keyword evidence="4" id="KW-1185">Reference proteome</keyword>
<dbReference type="Proteomes" id="UP000792457">
    <property type="component" value="Unassembled WGS sequence"/>
</dbReference>
<dbReference type="Gene3D" id="3.40.47.10">
    <property type="match status" value="1"/>
</dbReference>
<dbReference type="InterPro" id="IPR020617">
    <property type="entry name" value="Thiolase_C"/>
</dbReference>